<dbReference type="GO" id="GO:0005886">
    <property type="term" value="C:plasma membrane"/>
    <property type="evidence" value="ECO:0007669"/>
    <property type="project" value="UniProtKB-SubCell"/>
</dbReference>
<evidence type="ECO:0000256" key="6">
    <source>
        <dbReference type="ARBA" id="ARBA00022989"/>
    </source>
</evidence>
<comment type="similarity">
    <text evidence="2 9">Belongs to the CN hydrolase family. Apolipoprotein N-acyltransferase subfamily.</text>
</comment>
<evidence type="ECO:0000256" key="1">
    <source>
        <dbReference type="ARBA" id="ARBA00004651"/>
    </source>
</evidence>
<name>F9Y9E4_KETVW</name>
<reference evidence="11 12" key="1">
    <citation type="journal article" date="2011" name="J. Bacteriol.">
        <title>Complete genome sequence of the industrial strain Ketogulonicigenium vulgare WSH-001.</title>
        <authorList>
            <person name="Liu L."/>
            <person name="Li Y."/>
            <person name="Zhang J."/>
            <person name="Zhou Z."/>
            <person name="Liu J."/>
            <person name="Li X."/>
            <person name="Zhou J."/>
            <person name="Du G."/>
            <person name="Wang L."/>
            <person name="Chen J."/>
        </authorList>
    </citation>
    <scope>NUCLEOTIDE SEQUENCE [LARGE SCALE GENOMIC DNA]</scope>
    <source>
        <strain evidence="11 12">WSH-001</strain>
    </source>
</reference>
<dbReference type="HOGENOM" id="CLU_019563_3_0_5"/>
<comment type="catalytic activity">
    <reaction evidence="9">
        <text>N-terminal S-1,2-diacyl-sn-glyceryl-L-cysteinyl-[lipoprotein] + a glycerophospholipid = N-acyl-S-1,2-diacyl-sn-glyceryl-L-cysteinyl-[lipoprotein] + a 2-acyl-sn-glycero-3-phospholipid + H(+)</text>
        <dbReference type="Rhea" id="RHEA:48228"/>
        <dbReference type="Rhea" id="RHEA-COMP:14681"/>
        <dbReference type="Rhea" id="RHEA-COMP:14684"/>
        <dbReference type="ChEBI" id="CHEBI:15378"/>
        <dbReference type="ChEBI" id="CHEBI:136912"/>
        <dbReference type="ChEBI" id="CHEBI:140656"/>
        <dbReference type="ChEBI" id="CHEBI:140657"/>
        <dbReference type="ChEBI" id="CHEBI:140660"/>
        <dbReference type="EC" id="2.3.1.269"/>
    </reaction>
</comment>
<feature type="transmembrane region" description="Helical" evidence="9">
    <location>
        <begin position="468"/>
        <end position="486"/>
    </location>
</feature>
<dbReference type="PANTHER" id="PTHR38686:SF1">
    <property type="entry name" value="APOLIPOPROTEIN N-ACYLTRANSFERASE"/>
    <property type="match status" value="1"/>
</dbReference>
<proteinExistence type="inferred from homology"/>
<dbReference type="eggNOG" id="COG0815">
    <property type="taxonomic scope" value="Bacteria"/>
</dbReference>
<dbReference type="Pfam" id="PF00795">
    <property type="entry name" value="CN_hydrolase"/>
    <property type="match status" value="1"/>
</dbReference>
<accession>F9Y9E4</accession>
<keyword evidence="6 9" id="KW-1133">Transmembrane helix</keyword>
<dbReference type="EC" id="2.3.1.269" evidence="9"/>
<comment type="pathway">
    <text evidence="9">Protein modification; lipoprotein biosynthesis (N-acyl transfer).</text>
</comment>
<dbReference type="NCBIfam" id="TIGR00546">
    <property type="entry name" value="lnt"/>
    <property type="match status" value="1"/>
</dbReference>
<dbReference type="InterPro" id="IPR003010">
    <property type="entry name" value="C-N_Hydrolase"/>
</dbReference>
<dbReference type="OrthoDB" id="9804277at2"/>
<feature type="domain" description="CN hydrolase" evidence="10">
    <location>
        <begin position="215"/>
        <end position="455"/>
    </location>
</feature>
<dbReference type="EMBL" id="CP002018">
    <property type="protein sequence ID" value="AEM40126.1"/>
    <property type="molecule type" value="Genomic_DNA"/>
</dbReference>
<evidence type="ECO:0000259" key="10">
    <source>
        <dbReference type="PROSITE" id="PS50263"/>
    </source>
</evidence>
<keyword evidence="5 9" id="KW-0812">Transmembrane</keyword>
<sequence length="490" mass="52650">MKRLKLDRGRAMRAVAWMALGALAGFGIAPFGLWPLTILALAIFFAKAGSGFRRFWLFGFGYFALTLWWIVEPFLVDIARHGALAPFGLFAMCGGMALFWGLGGWLMRRLHLSGPFAAAAVIALAELVRARIFTGFPWAMPGEIWIDTPIAQYGAWGGPLGLTFLTLGLAAALAWLGPRARTMAVPGGIAALWAASLALFPALPDPTGGPLVRMVQPNIAQADKWRPETVETLIPLMRDLSVGGATPDLVVWPESATPWLLEDARGLFEAIAEESGAPLMVGAVSLRGEEFFNSLALVEPDVPLQVYDKVHLVPFGEYIPFGETLSQWGISGFAARDGAGFDIGTGPGRLDVPGIGWAQALICYEGIFAPEVRAAVNAAGARPRLMVLVTNDAWFGRFAGPYQHLVQARMRAIELGLPMVRVGNNGVSAMIDPRGRMTASLPLDQAGRLDALLPQALGATPYARFGDWPAFAAIFLLLGALITIRARKPH</sequence>
<comment type="function">
    <text evidence="9">Catalyzes the phospholipid dependent N-acylation of the N-terminal cysteine of apolipoprotein, the last step in lipoprotein maturation.</text>
</comment>
<dbReference type="KEGG" id="kvl:KVU_0287"/>
<evidence type="ECO:0000313" key="12">
    <source>
        <dbReference type="Proteomes" id="UP000000692"/>
    </source>
</evidence>
<evidence type="ECO:0000256" key="3">
    <source>
        <dbReference type="ARBA" id="ARBA00022475"/>
    </source>
</evidence>
<dbReference type="Pfam" id="PF20154">
    <property type="entry name" value="LNT_N"/>
    <property type="match status" value="1"/>
</dbReference>
<organism evidence="11 12">
    <name type="scientific">Ketogulonicigenium vulgare (strain WSH-001)</name>
    <dbReference type="NCBI Taxonomy" id="759362"/>
    <lineage>
        <taxon>Bacteria</taxon>
        <taxon>Pseudomonadati</taxon>
        <taxon>Pseudomonadota</taxon>
        <taxon>Alphaproteobacteria</taxon>
        <taxon>Rhodobacterales</taxon>
        <taxon>Roseobacteraceae</taxon>
        <taxon>Ketogulonicigenium</taxon>
    </lineage>
</organism>
<evidence type="ECO:0000313" key="11">
    <source>
        <dbReference type="EMBL" id="AEM40126.1"/>
    </source>
</evidence>
<dbReference type="GO" id="GO:0042158">
    <property type="term" value="P:lipoprotein biosynthetic process"/>
    <property type="evidence" value="ECO:0007669"/>
    <property type="project" value="UniProtKB-UniRule"/>
</dbReference>
<keyword evidence="9" id="KW-0997">Cell inner membrane</keyword>
<dbReference type="CDD" id="cd07571">
    <property type="entry name" value="ALP_N-acyl_transferase"/>
    <property type="match status" value="1"/>
</dbReference>
<dbReference type="HAMAP" id="MF_01148">
    <property type="entry name" value="Lnt"/>
    <property type="match status" value="1"/>
</dbReference>
<evidence type="ECO:0000256" key="2">
    <source>
        <dbReference type="ARBA" id="ARBA00010065"/>
    </source>
</evidence>
<keyword evidence="3 9" id="KW-1003">Cell membrane</keyword>
<feature type="transmembrane region" description="Helical" evidence="9">
    <location>
        <begin position="153"/>
        <end position="176"/>
    </location>
</feature>
<dbReference type="Proteomes" id="UP000000692">
    <property type="component" value="Chromosome"/>
</dbReference>
<feature type="transmembrane region" description="Helical" evidence="9">
    <location>
        <begin position="55"/>
        <end position="71"/>
    </location>
</feature>
<dbReference type="UniPathway" id="UPA00666"/>
<keyword evidence="12" id="KW-1185">Reference proteome</keyword>
<evidence type="ECO:0000256" key="5">
    <source>
        <dbReference type="ARBA" id="ARBA00022692"/>
    </source>
</evidence>
<dbReference type="RefSeq" id="WP_013383553.1">
    <property type="nucleotide sequence ID" value="NC_017384.1"/>
</dbReference>
<feature type="transmembrane region" description="Helical" evidence="9">
    <location>
        <begin position="15"/>
        <end position="43"/>
    </location>
</feature>
<keyword evidence="4 9" id="KW-0808">Transferase</keyword>
<dbReference type="InterPro" id="IPR045378">
    <property type="entry name" value="LNT_N"/>
</dbReference>
<feature type="transmembrane region" description="Helical" evidence="9">
    <location>
        <begin position="183"/>
        <end position="203"/>
    </location>
</feature>
<dbReference type="PANTHER" id="PTHR38686">
    <property type="entry name" value="APOLIPOPROTEIN N-ACYLTRANSFERASE"/>
    <property type="match status" value="1"/>
</dbReference>
<protein>
    <recommendedName>
        <fullName evidence="9">Apolipoprotein N-acyltransferase</fullName>
        <shortName evidence="9">ALP N-acyltransferase</shortName>
        <ecNumber evidence="9">2.3.1.269</ecNumber>
    </recommendedName>
</protein>
<gene>
    <name evidence="11" type="primary">cutE</name>
    <name evidence="9" type="synonym">lnt</name>
    <name evidence="11" type="ordered locus">KVU_0287</name>
</gene>
<dbReference type="PATRIC" id="fig|759362.5.peg.300"/>
<feature type="transmembrane region" description="Helical" evidence="9">
    <location>
        <begin position="114"/>
        <end position="133"/>
    </location>
</feature>
<evidence type="ECO:0000256" key="9">
    <source>
        <dbReference type="HAMAP-Rule" id="MF_01148"/>
    </source>
</evidence>
<keyword evidence="11" id="KW-0449">Lipoprotein</keyword>
<dbReference type="SUPFAM" id="SSF56317">
    <property type="entry name" value="Carbon-nitrogen hydrolase"/>
    <property type="match status" value="1"/>
</dbReference>
<evidence type="ECO:0000256" key="8">
    <source>
        <dbReference type="ARBA" id="ARBA00023315"/>
    </source>
</evidence>
<feature type="transmembrane region" description="Helical" evidence="9">
    <location>
        <begin position="83"/>
        <end position="102"/>
    </location>
</feature>
<dbReference type="GO" id="GO:0016410">
    <property type="term" value="F:N-acyltransferase activity"/>
    <property type="evidence" value="ECO:0007669"/>
    <property type="project" value="UniProtKB-UniRule"/>
</dbReference>
<comment type="subcellular location">
    <subcellularLocation>
        <location evidence="9">Cell inner membrane</location>
        <topology evidence="9">Multi-pass membrane protein</topology>
    </subcellularLocation>
    <subcellularLocation>
        <location evidence="1">Cell membrane</location>
        <topology evidence="1">Multi-pass membrane protein</topology>
    </subcellularLocation>
</comment>
<dbReference type="AlphaFoldDB" id="F9Y9E4"/>
<dbReference type="InterPro" id="IPR036526">
    <property type="entry name" value="C-N_Hydrolase_sf"/>
</dbReference>
<keyword evidence="8 9" id="KW-0012">Acyltransferase</keyword>
<dbReference type="PROSITE" id="PS50263">
    <property type="entry name" value="CN_HYDROLASE"/>
    <property type="match status" value="1"/>
</dbReference>
<dbReference type="Gene3D" id="3.60.110.10">
    <property type="entry name" value="Carbon-nitrogen hydrolase"/>
    <property type="match status" value="1"/>
</dbReference>
<evidence type="ECO:0000256" key="4">
    <source>
        <dbReference type="ARBA" id="ARBA00022679"/>
    </source>
</evidence>
<evidence type="ECO:0000256" key="7">
    <source>
        <dbReference type="ARBA" id="ARBA00023136"/>
    </source>
</evidence>
<dbReference type="InterPro" id="IPR004563">
    <property type="entry name" value="Apolipo_AcylTrfase"/>
</dbReference>
<keyword evidence="7 9" id="KW-0472">Membrane</keyword>